<feature type="transmembrane region" description="Helical" evidence="6">
    <location>
        <begin position="227"/>
        <end position="249"/>
    </location>
</feature>
<protein>
    <submittedName>
        <fullName evidence="7">Lysoplasmalogenase</fullName>
    </submittedName>
</protein>
<dbReference type="EMBL" id="CP091511">
    <property type="protein sequence ID" value="UOO90195.1"/>
    <property type="molecule type" value="Genomic_DNA"/>
</dbReference>
<proteinExistence type="inferred from homology"/>
<dbReference type="Proteomes" id="UP000832011">
    <property type="component" value="Chromosome"/>
</dbReference>
<keyword evidence="5 6" id="KW-0472">Membrane</keyword>
<keyword evidence="3 6" id="KW-0812">Transmembrane</keyword>
<accession>A0ABY4E5N6</accession>
<evidence type="ECO:0000256" key="3">
    <source>
        <dbReference type="ARBA" id="ARBA00022692"/>
    </source>
</evidence>
<evidence type="ECO:0000256" key="1">
    <source>
        <dbReference type="ARBA" id="ARBA00004141"/>
    </source>
</evidence>
<reference evidence="7 8" key="1">
    <citation type="journal article" date="2022" name="Res Sq">
        <title>Evolution of multicellular longitudinally dividing oral cavity symbionts (Neisseriaceae).</title>
        <authorList>
            <person name="Nyongesa S."/>
            <person name="Weber P."/>
            <person name="Bernet E."/>
            <person name="Pullido F."/>
            <person name="Nieckarz M."/>
            <person name="Delaby M."/>
            <person name="Nieves C."/>
            <person name="Viehboeck T."/>
            <person name="Krause N."/>
            <person name="Rivera-Millot A."/>
            <person name="Nakamura A."/>
            <person name="Vischer N."/>
            <person name="VanNieuwenhze M."/>
            <person name="Brun Y."/>
            <person name="Cava F."/>
            <person name="Bulgheresi S."/>
            <person name="Veyrier F."/>
        </authorList>
    </citation>
    <scope>NUCLEOTIDE SEQUENCE [LARGE SCALE GENOMIC DNA]</scope>
    <source>
        <strain evidence="7 8">SN4</strain>
    </source>
</reference>
<evidence type="ECO:0000256" key="6">
    <source>
        <dbReference type="SAM" id="Phobius"/>
    </source>
</evidence>
<feature type="transmembrane region" description="Helical" evidence="6">
    <location>
        <begin position="76"/>
        <end position="97"/>
    </location>
</feature>
<evidence type="ECO:0000313" key="7">
    <source>
        <dbReference type="EMBL" id="UOO90195.1"/>
    </source>
</evidence>
<organism evidence="7 8">
    <name type="scientific">Vitreoscilla massiliensis</name>
    <dbReference type="NCBI Taxonomy" id="1689272"/>
    <lineage>
        <taxon>Bacteria</taxon>
        <taxon>Pseudomonadati</taxon>
        <taxon>Pseudomonadota</taxon>
        <taxon>Betaproteobacteria</taxon>
        <taxon>Neisseriales</taxon>
        <taxon>Neisseriaceae</taxon>
        <taxon>Vitreoscilla</taxon>
    </lineage>
</organism>
<keyword evidence="4 6" id="KW-1133">Transmembrane helix</keyword>
<keyword evidence="8" id="KW-1185">Reference proteome</keyword>
<dbReference type="Pfam" id="PF07947">
    <property type="entry name" value="YhhN"/>
    <property type="match status" value="1"/>
</dbReference>
<dbReference type="RefSeq" id="WP_082625590.1">
    <property type="nucleotide sequence ID" value="NZ_CABKVG010000008.1"/>
</dbReference>
<feature type="transmembrane region" description="Helical" evidence="6">
    <location>
        <begin position="170"/>
        <end position="189"/>
    </location>
</feature>
<comment type="subcellular location">
    <subcellularLocation>
        <location evidence="1">Membrane</location>
        <topology evidence="1">Multi-pass membrane protein</topology>
    </subcellularLocation>
</comment>
<feature type="transmembrane region" description="Helical" evidence="6">
    <location>
        <begin position="195"/>
        <end position="215"/>
    </location>
</feature>
<comment type="similarity">
    <text evidence="2">Belongs to the TMEM86 family.</text>
</comment>
<name>A0ABY4E5N6_9NEIS</name>
<gene>
    <name evidence="7" type="ORF">LVJ82_04190</name>
</gene>
<evidence type="ECO:0000256" key="2">
    <source>
        <dbReference type="ARBA" id="ARBA00007375"/>
    </source>
</evidence>
<dbReference type="PANTHER" id="PTHR31885">
    <property type="entry name" value="GH04784P"/>
    <property type="match status" value="1"/>
</dbReference>
<feature type="transmembrane region" description="Helical" evidence="6">
    <location>
        <begin position="23"/>
        <end position="40"/>
    </location>
</feature>
<dbReference type="InterPro" id="IPR012506">
    <property type="entry name" value="TMEM86B-like"/>
</dbReference>
<evidence type="ECO:0000313" key="8">
    <source>
        <dbReference type="Proteomes" id="UP000832011"/>
    </source>
</evidence>
<feature type="transmembrane region" description="Helical" evidence="6">
    <location>
        <begin position="52"/>
        <end position="70"/>
    </location>
</feature>
<feature type="transmembrane region" description="Helical" evidence="6">
    <location>
        <begin position="140"/>
        <end position="158"/>
    </location>
</feature>
<sequence>MMEVYRPHFHFRYDVWIDYGEQAMLLGLLLGFGLSACVYVRLKLRAASLNALAIKALTTVFCIAIAVYGGHASQAWSLWASVVVLALVCGLLGDVFLDLKLIYREQDTWFTYAGFIAFGIGHLLYWAYFFSQFAWSGNALTWWLGINGLMVAAVWLTEKPMQLDYGRFRAISLLYAFVLLGVLLQAAYACWQQPSWQLALFTLAMIAFVLSDVILSQSYFGKRPEQPWMIVGNYVCYFGAQVLVALTVML</sequence>
<evidence type="ECO:0000256" key="5">
    <source>
        <dbReference type="ARBA" id="ARBA00023136"/>
    </source>
</evidence>
<feature type="transmembrane region" description="Helical" evidence="6">
    <location>
        <begin position="109"/>
        <end position="128"/>
    </location>
</feature>
<dbReference type="PANTHER" id="PTHR31885:SF6">
    <property type="entry name" value="GH04784P"/>
    <property type="match status" value="1"/>
</dbReference>
<evidence type="ECO:0000256" key="4">
    <source>
        <dbReference type="ARBA" id="ARBA00022989"/>
    </source>
</evidence>